<dbReference type="PROSITE" id="PS51186">
    <property type="entry name" value="GNAT"/>
    <property type="match status" value="1"/>
</dbReference>
<dbReference type="Gene3D" id="3.40.630.80">
    <property type="match status" value="1"/>
</dbReference>
<name>A0A9J6P1S6_9CLOT</name>
<comment type="caution">
    <text evidence="2">The sequence shown here is derived from an EMBL/GenBank/DDBJ whole genome shotgun (WGS) entry which is preliminary data.</text>
</comment>
<sequence>MHQIAEIKRTTKEEINKTIQKYYEYLVEPMDDMWEKAIIGVSDYYRIIFQNNDAGYFCLDKDNVLLQFFIKDEFIGKSKEIFKYILEKYNIEKGYVNTIDTRNLPLFLDFNNEICTDTYLYKDNCCIDRINPIENIEIRIASNKQVEKVLEYHEDSLNMTGSWLKPYCIDIISKGELFLFTVDNEIIGTGERRISESKKEYANLGVTVSKKYRRKGLGSYILSYLKKDCYKHELRPICSTTMKNIGSQKAIENSGFYAYHRILEVMFK</sequence>
<dbReference type="CDD" id="cd04301">
    <property type="entry name" value="NAT_SF"/>
    <property type="match status" value="1"/>
</dbReference>
<accession>A0A9J6P1S6</accession>
<dbReference type="Gene3D" id="3.40.630.30">
    <property type="match status" value="1"/>
</dbReference>
<protein>
    <submittedName>
        <fullName evidence="2">GNAT family N-acetyltransferase</fullName>
        <ecNumber evidence="2">2.3.1.-</ecNumber>
    </submittedName>
</protein>
<evidence type="ECO:0000313" key="2">
    <source>
        <dbReference type="EMBL" id="MCM1990730.1"/>
    </source>
</evidence>
<dbReference type="InterPro" id="IPR016181">
    <property type="entry name" value="Acyl_CoA_acyltransferase"/>
</dbReference>
<organism evidence="2 3">
    <name type="scientific">Oceanirhabdus seepicola</name>
    <dbReference type="NCBI Taxonomy" id="2828781"/>
    <lineage>
        <taxon>Bacteria</taxon>
        <taxon>Bacillati</taxon>
        <taxon>Bacillota</taxon>
        <taxon>Clostridia</taxon>
        <taxon>Eubacteriales</taxon>
        <taxon>Clostridiaceae</taxon>
        <taxon>Oceanirhabdus</taxon>
    </lineage>
</organism>
<keyword evidence="3" id="KW-1185">Reference proteome</keyword>
<keyword evidence="2" id="KW-0808">Transferase</keyword>
<dbReference type="Pfam" id="PF18015">
    <property type="entry name" value="Acetyltransf_19"/>
    <property type="match status" value="1"/>
</dbReference>
<reference evidence="2" key="1">
    <citation type="journal article" date="2021" name="mSystems">
        <title>Bacteria and Archaea Synergistically Convert Glycine Betaine to Biogenic Methane in the Formosa Cold Seep of the South China Sea.</title>
        <authorList>
            <person name="Li L."/>
            <person name="Zhang W."/>
            <person name="Zhang S."/>
            <person name="Song L."/>
            <person name="Sun Q."/>
            <person name="Zhang H."/>
            <person name="Xiang H."/>
            <person name="Dong X."/>
        </authorList>
    </citation>
    <scope>NUCLEOTIDE SEQUENCE</scope>
    <source>
        <strain evidence="2">ZWT</strain>
    </source>
</reference>
<reference evidence="2" key="2">
    <citation type="submission" date="2021-04" db="EMBL/GenBank/DDBJ databases">
        <authorList>
            <person name="Dong X."/>
        </authorList>
    </citation>
    <scope>NUCLEOTIDE SEQUENCE</scope>
    <source>
        <strain evidence="2">ZWT</strain>
    </source>
</reference>
<dbReference type="SUPFAM" id="SSF55729">
    <property type="entry name" value="Acyl-CoA N-acyltransferases (Nat)"/>
    <property type="match status" value="1"/>
</dbReference>
<dbReference type="Proteomes" id="UP001056429">
    <property type="component" value="Unassembled WGS sequence"/>
</dbReference>
<keyword evidence="2" id="KW-0012">Acyltransferase</keyword>
<evidence type="ECO:0000259" key="1">
    <source>
        <dbReference type="PROSITE" id="PS51186"/>
    </source>
</evidence>
<dbReference type="RefSeq" id="WP_250859822.1">
    <property type="nucleotide sequence ID" value="NZ_JAGSOJ010000002.1"/>
</dbReference>
<evidence type="ECO:0000313" key="3">
    <source>
        <dbReference type="Proteomes" id="UP001056429"/>
    </source>
</evidence>
<gene>
    <name evidence="2" type="ORF">KDK92_13445</name>
</gene>
<dbReference type="Pfam" id="PF00583">
    <property type="entry name" value="Acetyltransf_1"/>
    <property type="match status" value="1"/>
</dbReference>
<feature type="domain" description="N-acetyltransferase" evidence="1">
    <location>
        <begin position="136"/>
        <end position="268"/>
    </location>
</feature>
<dbReference type="GO" id="GO:0016747">
    <property type="term" value="F:acyltransferase activity, transferring groups other than amino-acyl groups"/>
    <property type="evidence" value="ECO:0007669"/>
    <property type="project" value="InterPro"/>
</dbReference>
<proteinExistence type="predicted"/>
<dbReference type="InterPro" id="IPR040579">
    <property type="entry name" value="Acetyltransf_19"/>
</dbReference>
<dbReference type="InterPro" id="IPR000182">
    <property type="entry name" value="GNAT_dom"/>
</dbReference>
<dbReference type="EMBL" id="JAGSOJ010000002">
    <property type="protein sequence ID" value="MCM1990730.1"/>
    <property type="molecule type" value="Genomic_DNA"/>
</dbReference>
<dbReference type="EC" id="2.3.1.-" evidence="2"/>
<dbReference type="AlphaFoldDB" id="A0A9J6P1S6"/>